<proteinExistence type="predicted"/>
<evidence type="ECO:0000313" key="2">
    <source>
        <dbReference type="Proteomes" id="UP000265618"/>
    </source>
</evidence>
<accession>A0A9K3DBU6</accession>
<comment type="caution">
    <text evidence="1">The sequence shown here is derived from an EMBL/GenBank/DDBJ whole genome shotgun (WGS) entry which is preliminary data.</text>
</comment>
<feature type="non-terminal residue" evidence="1">
    <location>
        <position position="1"/>
    </location>
</feature>
<gene>
    <name evidence="1" type="ORF">KIPB_016502</name>
</gene>
<sequence length="52" mass="5283">GVPTLLRLRPTLPVSWHPEEVKVTQDAAAVLEGSISTLGPCTDGSGVVAVTG</sequence>
<keyword evidence="2" id="KW-1185">Reference proteome</keyword>
<dbReference type="EMBL" id="BDIP01010131">
    <property type="protein sequence ID" value="GIQ92619.1"/>
    <property type="molecule type" value="Genomic_DNA"/>
</dbReference>
<evidence type="ECO:0000313" key="1">
    <source>
        <dbReference type="EMBL" id="GIQ92619.1"/>
    </source>
</evidence>
<reference evidence="1 2" key="1">
    <citation type="journal article" date="2018" name="PLoS ONE">
        <title>The draft genome of Kipferlia bialata reveals reductive genome evolution in fornicate parasites.</title>
        <authorList>
            <person name="Tanifuji G."/>
            <person name="Takabayashi S."/>
            <person name="Kume K."/>
            <person name="Takagi M."/>
            <person name="Nakayama T."/>
            <person name="Kamikawa R."/>
            <person name="Inagaki Y."/>
            <person name="Hashimoto T."/>
        </authorList>
    </citation>
    <scope>NUCLEOTIDE SEQUENCE [LARGE SCALE GENOMIC DNA]</scope>
    <source>
        <strain evidence="1">NY0173</strain>
    </source>
</reference>
<protein>
    <submittedName>
        <fullName evidence="1">Uncharacterized protein</fullName>
    </submittedName>
</protein>
<organism evidence="1 2">
    <name type="scientific">Kipferlia bialata</name>
    <dbReference type="NCBI Taxonomy" id="797122"/>
    <lineage>
        <taxon>Eukaryota</taxon>
        <taxon>Metamonada</taxon>
        <taxon>Carpediemonas-like organisms</taxon>
        <taxon>Kipferlia</taxon>
    </lineage>
</organism>
<dbReference type="Proteomes" id="UP000265618">
    <property type="component" value="Unassembled WGS sequence"/>
</dbReference>
<name>A0A9K3DBU6_9EUKA</name>
<dbReference type="AlphaFoldDB" id="A0A9K3DBU6"/>
<feature type="non-terminal residue" evidence="1">
    <location>
        <position position="52"/>
    </location>
</feature>